<accession>A0A916ZBE0</accession>
<dbReference type="RefSeq" id="WP_188996359.1">
    <property type="nucleotide sequence ID" value="NZ_BMHP01000004.1"/>
</dbReference>
<dbReference type="InterPro" id="IPR014036">
    <property type="entry name" value="DeoR-like_C"/>
</dbReference>
<dbReference type="SMART" id="SM00420">
    <property type="entry name" value="HTH_DEOR"/>
    <property type="match status" value="1"/>
</dbReference>
<proteinExistence type="predicted"/>
<evidence type="ECO:0000256" key="1">
    <source>
        <dbReference type="ARBA" id="ARBA00023015"/>
    </source>
</evidence>
<dbReference type="InterPro" id="IPR018356">
    <property type="entry name" value="Tscrpt_reg_HTH_DeoR_CS"/>
</dbReference>
<dbReference type="PANTHER" id="PTHR30363:SF44">
    <property type="entry name" value="AGA OPERON TRANSCRIPTIONAL REPRESSOR-RELATED"/>
    <property type="match status" value="1"/>
</dbReference>
<evidence type="ECO:0000256" key="2">
    <source>
        <dbReference type="ARBA" id="ARBA00023125"/>
    </source>
</evidence>
<dbReference type="SMART" id="SM01134">
    <property type="entry name" value="DeoRC"/>
    <property type="match status" value="1"/>
</dbReference>
<keyword evidence="3" id="KW-0804">Transcription</keyword>
<dbReference type="Gene3D" id="1.10.10.10">
    <property type="entry name" value="Winged helix-like DNA-binding domain superfamily/Winged helix DNA-binding domain"/>
    <property type="match status" value="1"/>
</dbReference>
<dbReference type="InterPro" id="IPR036390">
    <property type="entry name" value="WH_DNA-bd_sf"/>
</dbReference>
<dbReference type="SUPFAM" id="SSF100950">
    <property type="entry name" value="NagB/RpiA/CoA transferase-like"/>
    <property type="match status" value="1"/>
</dbReference>
<protein>
    <submittedName>
        <fullName evidence="5">DeoR family transcriptional regulator</fullName>
    </submittedName>
</protein>
<evidence type="ECO:0000313" key="5">
    <source>
        <dbReference type="EMBL" id="GGD86271.1"/>
    </source>
</evidence>
<keyword evidence="1" id="KW-0805">Transcription regulation</keyword>
<evidence type="ECO:0000256" key="3">
    <source>
        <dbReference type="ARBA" id="ARBA00023163"/>
    </source>
</evidence>
<sequence length="251" mass="27143">MNIVLNERQQQILERLNAEGEVKIADLKETFAVTEMTIRRDLEKLEAAGYAKRTFGGAIVFGNDIALQERSGYMTEEKRRIGKRAAERVLPGESIFIDGGSTTLQVARYLKPAARITVVTNALNVAAELTGKQIPVIVTGGTLLETTGSLVGPIAAGTVAGMAFDRIFLGASGVSLLHGFSNSNVYEAEIKKLAIRQSSEVNVVLDHSKFGEKELVSFASFADVHRIIADDLPDDELARVVREAGVEIELG</sequence>
<dbReference type="AlphaFoldDB" id="A0A916ZBE0"/>
<dbReference type="SUPFAM" id="SSF46785">
    <property type="entry name" value="Winged helix' DNA-binding domain"/>
    <property type="match status" value="1"/>
</dbReference>
<feature type="domain" description="HTH deoR-type" evidence="4">
    <location>
        <begin position="5"/>
        <end position="60"/>
    </location>
</feature>
<dbReference type="Gene3D" id="3.40.50.1360">
    <property type="match status" value="1"/>
</dbReference>
<comment type="caution">
    <text evidence="5">The sequence shown here is derived from an EMBL/GenBank/DDBJ whole genome shotgun (WGS) entry which is preliminary data.</text>
</comment>
<keyword evidence="6" id="KW-1185">Reference proteome</keyword>
<dbReference type="PROSITE" id="PS51000">
    <property type="entry name" value="HTH_DEOR_2"/>
    <property type="match status" value="1"/>
</dbReference>
<dbReference type="InterPro" id="IPR001034">
    <property type="entry name" value="DeoR_HTH"/>
</dbReference>
<dbReference type="PANTHER" id="PTHR30363">
    <property type="entry name" value="HTH-TYPE TRANSCRIPTIONAL REGULATOR SRLR-RELATED"/>
    <property type="match status" value="1"/>
</dbReference>
<evidence type="ECO:0000313" key="6">
    <source>
        <dbReference type="Proteomes" id="UP000612456"/>
    </source>
</evidence>
<gene>
    <name evidence="5" type="ORF">GCM10010911_50880</name>
</gene>
<dbReference type="Pfam" id="PF00455">
    <property type="entry name" value="DeoRC"/>
    <property type="match status" value="1"/>
</dbReference>
<dbReference type="InterPro" id="IPR036388">
    <property type="entry name" value="WH-like_DNA-bd_sf"/>
</dbReference>
<dbReference type="GO" id="GO:0003677">
    <property type="term" value="F:DNA binding"/>
    <property type="evidence" value="ECO:0007669"/>
    <property type="project" value="UniProtKB-KW"/>
</dbReference>
<dbReference type="PRINTS" id="PR00037">
    <property type="entry name" value="HTHLACR"/>
</dbReference>
<keyword evidence="2" id="KW-0238">DNA-binding</keyword>
<reference evidence="5" key="1">
    <citation type="journal article" date="2014" name="Int. J. Syst. Evol. Microbiol.">
        <title>Complete genome sequence of Corynebacterium casei LMG S-19264T (=DSM 44701T), isolated from a smear-ripened cheese.</title>
        <authorList>
            <consortium name="US DOE Joint Genome Institute (JGI-PGF)"/>
            <person name="Walter F."/>
            <person name="Albersmeier A."/>
            <person name="Kalinowski J."/>
            <person name="Ruckert C."/>
        </authorList>
    </citation>
    <scope>NUCLEOTIDE SEQUENCE</scope>
    <source>
        <strain evidence="5">CGMCC 1.15178</strain>
    </source>
</reference>
<dbReference type="InterPro" id="IPR037171">
    <property type="entry name" value="NagB/RpiA_transferase-like"/>
</dbReference>
<dbReference type="InterPro" id="IPR050313">
    <property type="entry name" value="Carb_Metab_HTH_regulators"/>
</dbReference>
<evidence type="ECO:0000259" key="4">
    <source>
        <dbReference type="PROSITE" id="PS51000"/>
    </source>
</evidence>
<organism evidence="5 6">
    <name type="scientific">Paenibacillus nasutitermitis</name>
    <dbReference type="NCBI Taxonomy" id="1652958"/>
    <lineage>
        <taxon>Bacteria</taxon>
        <taxon>Bacillati</taxon>
        <taxon>Bacillota</taxon>
        <taxon>Bacilli</taxon>
        <taxon>Bacillales</taxon>
        <taxon>Paenibacillaceae</taxon>
        <taxon>Paenibacillus</taxon>
    </lineage>
</organism>
<dbReference type="Pfam" id="PF08220">
    <property type="entry name" value="HTH_DeoR"/>
    <property type="match status" value="1"/>
</dbReference>
<dbReference type="GO" id="GO:0003700">
    <property type="term" value="F:DNA-binding transcription factor activity"/>
    <property type="evidence" value="ECO:0007669"/>
    <property type="project" value="InterPro"/>
</dbReference>
<reference evidence="5" key="2">
    <citation type="submission" date="2020-09" db="EMBL/GenBank/DDBJ databases">
        <authorList>
            <person name="Sun Q."/>
            <person name="Zhou Y."/>
        </authorList>
    </citation>
    <scope>NUCLEOTIDE SEQUENCE</scope>
    <source>
        <strain evidence="5">CGMCC 1.15178</strain>
    </source>
</reference>
<dbReference type="PROSITE" id="PS00894">
    <property type="entry name" value="HTH_DEOR_1"/>
    <property type="match status" value="1"/>
</dbReference>
<name>A0A916ZBE0_9BACL</name>
<dbReference type="Proteomes" id="UP000612456">
    <property type="component" value="Unassembled WGS sequence"/>
</dbReference>
<dbReference type="EMBL" id="BMHP01000004">
    <property type="protein sequence ID" value="GGD86271.1"/>
    <property type="molecule type" value="Genomic_DNA"/>
</dbReference>